<accession>U2T4B6</accession>
<evidence type="ECO:0000313" key="2">
    <source>
        <dbReference type="Proteomes" id="UP000016605"/>
    </source>
</evidence>
<organism evidence="1 2">
    <name type="scientific">Leifsonia aquatica ATCC 14665</name>
    <dbReference type="NCBI Taxonomy" id="1358026"/>
    <lineage>
        <taxon>Bacteria</taxon>
        <taxon>Bacillati</taxon>
        <taxon>Actinomycetota</taxon>
        <taxon>Actinomycetes</taxon>
        <taxon>Micrococcales</taxon>
        <taxon>Microbacteriaceae</taxon>
        <taxon>Leifsonia</taxon>
    </lineage>
</organism>
<dbReference type="Gene3D" id="1.10.10.10">
    <property type="entry name" value="Winged helix-like DNA-binding domain superfamily/Winged helix DNA-binding domain"/>
    <property type="match status" value="1"/>
</dbReference>
<gene>
    <name evidence="1" type="ORF">N136_04118</name>
</gene>
<evidence type="ECO:0000313" key="1">
    <source>
        <dbReference type="EMBL" id="ERK69557.1"/>
    </source>
</evidence>
<dbReference type="HOGENOM" id="CLU_2854977_0_0_11"/>
<dbReference type="EMBL" id="AWVQ01000670">
    <property type="protein sequence ID" value="ERK69557.1"/>
    <property type="molecule type" value="Genomic_DNA"/>
</dbReference>
<comment type="caution">
    <text evidence="1">The sequence shown here is derived from an EMBL/GenBank/DDBJ whole genome shotgun (WGS) entry which is preliminary data.</text>
</comment>
<proteinExistence type="predicted"/>
<dbReference type="AlphaFoldDB" id="U2T4B6"/>
<protein>
    <submittedName>
        <fullName evidence="1">Uncharacterized protein</fullName>
    </submittedName>
</protein>
<dbReference type="Proteomes" id="UP000016605">
    <property type="component" value="Unassembled WGS sequence"/>
</dbReference>
<dbReference type="InterPro" id="IPR036388">
    <property type="entry name" value="WH-like_DNA-bd_sf"/>
</dbReference>
<sequence>MTEPALREDLEATSGSATALLRTLVGSMLRPLGGWMSAAGTVRLLGSLGIPPATARSSSSALGMT</sequence>
<feature type="non-terminal residue" evidence="1">
    <location>
        <position position="65"/>
    </location>
</feature>
<name>U2T4B6_LEIAQ</name>
<reference evidence="1 2" key="1">
    <citation type="submission" date="2013-08" db="EMBL/GenBank/DDBJ databases">
        <authorList>
            <person name="Weinstock G."/>
            <person name="Sodergren E."/>
            <person name="Wylie T."/>
            <person name="Fulton L."/>
            <person name="Fulton R."/>
            <person name="Fronick C."/>
            <person name="O'Laughlin M."/>
            <person name="Godfrey J."/>
            <person name="Miner T."/>
            <person name="Herter B."/>
            <person name="Appelbaum E."/>
            <person name="Cordes M."/>
            <person name="Lek S."/>
            <person name="Wollam A."/>
            <person name="Pepin K.H."/>
            <person name="Palsikar V.B."/>
            <person name="Mitreva M."/>
            <person name="Wilson R.K."/>
        </authorList>
    </citation>
    <scope>NUCLEOTIDE SEQUENCE [LARGE SCALE GENOMIC DNA]</scope>
    <source>
        <strain evidence="1 2">ATCC 14665</strain>
    </source>
</reference>